<evidence type="ECO:0000313" key="2">
    <source>
        <dbReference type="EMBL" id="CAI9283516.1"/>
    </source>
</evidence>
<accession>A0AA35Z0L7</accession>
<feature type="compositionally biased region" description="Acidic residues" evidence="1">
    <location>
        <begin position="27"/>
        <end position="41"/>
    </location>
</feature>
<evidence type="ECO:0000256" key="1">
    <source>
        <dbReference type="SAM" id="MobiDB-lite"/>
    </source>
</evidence>
<protein>
    <submittedName>
        <fullName evidence="2">Uncharacterized protein</fullName>
    </submittedName>
</protein>
<evidence type="ECO:0000313" key="3">
    <source>
        <dbReference type="Proteomes" id="UP001177003"/>
    </source>
</evidence>
<name>A0AA35Z0L7_LACSI</name>
<feature type="region of interest" description="Disordered" evidence="1">
    <location>
        <begin position="1"/>
        <end position="41"/>
    </location>
</feature>
<sequence length="96" mass="10839">MEKGTSNSSSTKSPSEPLQQEQAAECLNDEDVGSDESLEEEDMLEKMFVTPVSGYMLPKIECGDYPEQEVVNSSYLEFPIHGEDEDEDQPFGFWSY</sequence>
<feature type="compositionally biased region" description="Low complexity" evidence="1">
    <location>
        <begin position="1"/>
        <end position="17"/>
    </location>
</feature>
<dbReference type="AlphaFoldDB" id="A0AA35Z0L7"/>
<proteinExistence type="predicted"/>
<dbReference type="EMBL" id="OX465081">
    <property type="protein sequence ID" value="CAI9283516.1"/>
    <property type="molecule type" value="Genomic_DNA"/>
</dbReference>
<organism evidence="2 3">
    <name type="scientific">Lactuca saligna</name>
    <name type="common">Willowleaf lettuce</name>
    <dbReference type="NCBI Taxonomy" id="75948"/>
    <lineage>
        <taxon>Eukaryota</taxon>
        <taxon>Viridiplantae</taxon>
        <taxon>Streptophyta</taxon>
        <taxon>Embryophyta</taxon>
        <taxon>Tracheophyta</taxon>
        <taxon>Spermatophyta</taxon>
        <taxon>Magnoliopsida</taxon>
        <taxon>eudicotyledons</taxon>
        <taxon>Gunneridae</taxon>
        <taxon>Pentapetalae</taxon>
        <taxon>asterids</taxon>
        <taxon>campanulids</taxon>
        <taxon>Asterales</taxon>
        <taxon>Asteraceae</taxon>
        <taxon>Cichorioideae</taxon>
        <taxon>Cichorieae</taxon>
        <taxon>Lactucinae</taxon>
        <taxon>Lactuca</taxon>
    </lineage>
</organism>
<reference evidence="2" key="1">
    <citation type="submission" date="2023-04" db="EMBL/GenBank/DDBJ databases">
        <authorList>
            <person name="Vijverberg K."/>
            <person name="Xiong W."/>
            <person name="Schranz E."/>
        </authorList>
    </citation>
    <scope>NUCLEOTIDE SEQUENCE</scope>
</reference>
<keyword evidence="3" id="KW-1185">Reference proteome</keyword>
<gene>
    <name evidence="2" type="ORF">LSALG_LOCUS23108</name>
</gene>
<dbReference type="Proteomes" id="UP001177003">
    <property type="component" value="Chromosome 5"/>
</dbReference>